<organism evidence="2">
    <name type="scientific">Mimiviridae sp. ChoanoV1</name>
    <dbReference type="NCBI Taxonomy" id="2596887"/>
    <lineage>
        <taxon>Viruses</taxon>
        <taxon>Varidnaviria</taxon>
        <taxon>Bamfordvirae</taxon>
        <taxon>Nucleocytoviricota</taxon>
        <taxon>Megaviricetes</taxon>
        <taxon>Imitervirales</taxon>
        <taxon>Schizomimiviridae</taxon>
    </lineage>
</organism>
<feature type="transmembrane region" description="Helical" evidence="1">
    <location>
        <begin position="12"/>
        <end position="29"/>
    </location>
</feature>
<proteinExistence type="predicted"/>
<accession>A0A5B8IEM5</accession>
<dbReference type="Gene3D" id="2.60.120.200">
    <property type="match status" value="1"/>
</dbReference>
<keyword evidence="1" id="KW-0812">Transmembrane</keyword>
<sequence length="274" mass="32093">MFSKNFSKNLAMLLLFIIIILIIIIFMYYNTSKNISVLSDSIIEEQKNENENPQSGILALFNDFEKTVIIDENTLNNDLIETYIFYIYFDNLYGNELWLSNFSSPKKILRRENTLFNISYHPENNQLLISIPLKRIGITNKNNQEESLNLNNTSELIVVNGLKMQKWTQIAVSIDGREVNVYIDKKLRKNTILENVPILSNENIIIGEKYKNPNCYIGKIQYSVKEISLNDLKALYLQNLNSFKINNLLRQKIYYDNEKIKESIYDKNKNYSPS</sequence>
<evidence type="ECO:0000256" key="1">
    <source>
        <dbReference type="SAM" id="Phobius"/>
    </source>
</evidence>
<reference evidence="2" key="1">
    <citation type="submission" date="2018-11" db="EMBL/GenBank/DDBJ databases">
        <title>A distinct lineage of giant viruses engineers rhodopsin photosystems in predatory marine eukaryotes.</title>
        <authorList>
            <person name="Needham D.M."/>
            <person name="Yoshizawa S."/>
            <person name="Hosaka T."/>
            <person name="Poirier C."/>
            <person name="Choi C.-J."/>
            <person name="Hehenberger E."/>
            <person name="Irwin N.A.T."/>
            <person name="Wilken S."/>
            <person name="Yung C.-M."/>
            <person name="Bachy C."/>
            <person name="Kurihara R."/>
            <person name="Nakajima Y."/>
            <person name="Kojima K."/>
            <person name="Kimura-Someya T."/>
            <person name="Leonard G."/>
            <person name="Malmstrom R.R."/>
            <person name="Mende D."/>
            <person name="Olson D.K."/>
            <person name="Sudo Y."/>
            <person name="Sudek S."/>
            <person name="Richards T.A."/>
            <person name="DeLong E.F."/>
            <person name="Keeling P.J."/>
            <person name="Santoro A.E."/>
            <person name="Shirouzu M."/>
            <person name="Iwasaki W."/>
            <person name="Worden A.Z."/>
        </authorList>
    </citation>
    <scope>NUCLEOTIDE SEQUENCE</scope>
</reference>
<gene>
    <name evidence="2" type="ORF">1_73</name>
</gene>
<keyword evidence="1" id="KW-0472">Membrane</keyword>
<dbReference type="InterPro" id="IPR013320">
    <property type="entry name" value="ConA-like_dom_sf"/>
</dbReference>
<dbReference type="EMBL" id="MK250085">
    <property type="protein sequence ID" value="QDY51688.1"/>
    <property type="molecule type" value="Genomic_DNA"/>
</dbReference>
<keyword evidence="1" id="KW-1133">Transmembrane helix</keyword>
<dbReference type="SUPFAM" id="SSF49899">
    <property type="entry name" value="Concanavalin A-like lectins/glucanases"/>
    <property type="match status" value="1"/>
</dbReference>
<evidence type="ECO:0000313" key="2">
    <source>
        <dbReference type="EMBL" id="QDY51688.1"/>
    </source>
</evidence>
<protein>
    <recommendedName>
        <fullName evidence="3">Concanavalin A-like lectin/glucanases superfamily</fullName>
    </recommendedName>
</protein>
<name>A0A5B8IEM5_9VIRU</name>
<evidence type="ECO:0008006" key="3">
    <source>
        <dbReference type="Google" id="ProtNLM"/>
    </source>
</evidence>